<evidence type="ECO:0000313" key="4">
    <source>
        <dbReference type="Proteomes" id="UP001174909"/>
    </source>
</evidence>
<feature type="transmembrane region" description="Helical" evidence="2">
    <location>
        <begin position="78"/>
        <end position="98"/>
    </location>
</feature>
<evidence type="ECO:0000256" key="1">
    <source>
        <dbReference type="SAM" id="MobiDB-lite"/>
    </source>
</evidence>
<comment type="caution">
    <text evidence="3">The sequence shown here is derived from an EMBL/GenBank/DDBJ whole genome shotgun (WGS) entry which is preliminary data.</text>
</comment>
<keyword evidence="2" id="KW-0812">Transmembrane</keyword>
<keyword evidence="2" id="KW-1133">Transmembrane helix</keyword>
<feature type="transmembrane region" description="Helical" evidence="2">
    <location>
        <begin position="32"/>
        <end position="51"/>
    </location>
</feature>
<accession>A0AA35TYA6</accession>
<dbReference type="Proteomes" id="UP001174909">
    <property type="component" value="Unassembled WGS sequence"/>
</dbReference>
<keyword evidence="4" id="KW-1185">Reference proteome</keyword>
<dbReference type="EMBL" id="CASHTH010004357">
    <property type="protein sequence ID" value="CAI8056474.1"/>
    <property type="molecule type" value="Genomic_DNA"/>
</dbReference>
<protein>
    <submittedName>
        <fullName evidence="3">Uncharacterized protein</fullName>
    </submittedName>
</protein>
<sequence length="111" mass="12037">MVKEGSERVCQSASRGKKEGERALAMRARPSVVLATSLMSQLVILLCGHILQLQYHGAESGEWCPIPTSEKAIGSDCVWTKVFCSLIILLTPLTQLSLSAKQKISVPKQAV</sequence>
<evidence type="ECO:0000313" key="3">
    <source>
        <dbReference type="EMBL" id="CAI8056474.1"/>
    </source>
</evidence>
<feature type="region of interest" description="Disordered" evidence="1">
    <location>
        <begin position="1"/>
        <end position="22"/>
    </location>
</feature>
<organism evidence="3 4">
    <name type="scientific">Geodia barretti</name>
    <name type="common">Barrett's horny sponge</name>
    <dbReference type="NCBI Taxonomy" id="519541"/>
    <lineage>
        <taxon>Eukaryota</taxon>
        <taxon>Metazoa</taxon>
        <taxon>Porifera</taxon>
        <taxon>Demospongiae</taxon>
        <taxon>Heteroscleromorpha</taxon>
        <taxon>Tetractinellida</taxon>
        <taxon>Astrophorina</taxon>
        <taxon>Geodiidae</taxon>
        <taxon>Geodia</taxon>
    </lineage>
</organism>
<proteinExistence type="predicted"/>
<feature type="non-terminal residue" evidence="3">
    <location>
        <position position="111"/>
    </location>
</feature>
<keyword evidence="2" id="KW-0472">Membrane</keyword>
<name>A0AA35TYA6_GEOBA</name>
<evidence type="ECO:0000256" key="2">
    <source>
        <dbReference type="SAM" id="Phobius"/>
    </source>
</evidence>
<dbReference type="AlphaFoldDB" id="A0AA35TYA6"/>
<reference evidence="3" key="1">
    <citation type="submission" date="2023-03" db="EMBL/GenBank/DDBJ databases">
        <authorList>
            <person name="Steffen K."/>
            <person name="Cardenas P."/>
        </authorList>
    </citation>
    <scope>NUCLEOTIDE SEQUENCE</scope>
</reference>
<gene>
    <name evidence="3" type="ORF">GBAR_LOCUS30774</name>
</gene>